<organism evidence="3 4">
    <name type="scientific">Athelia psychrophila</name>
    <dbReference type="NCBI Taxonomy" id="1759441"/>
    <lineage>
        <taxon>Eukaryota</taxon>
        <taxon>Fungi</taxon>
        <taxon>Dikarya</taxon>
        <taxon>Basidiomycota</taxon>
        <taxon>Agaricomycotina</taxon>
        <taxon>Agaricomycetes</taxon>
        <taxon>Agaricomycetidae</taxon>
        <taxon>Atheliales</taxon>
        <taxon>Atheliaceae</taxon>
        <taxon>Athelia</taxon>
    </lineage>
</organism>
<feature type="transmembrane region" description="Helical" evidence="1">
    <location>
        <begin position="170"/>
        <end position="190"/>
    </location>
</feature>
<gene>
    <name evidence="3" type="ORF">FIBSPDRAFT_946784</name>
</gene>
<evidence type="ECO:0000313" key="3">
    <source>
        <dbReference type="EMBL" id="KZP29520.1"/>
    </source>
</evidence>
<dbReference type="STRING" id="436010.A0A166SJJ4"/>
<proteinExistence type="predicted"/>
<dbReference type="InterPro" id="IPR045340">
    <property type="entry name" value="DUF6533"/>
</dbReference>
<feature type="transmembrane region" description="Helical" evidence="1">
    <location>
        <begin position="95"/>
        <end position="115"/>
    </location>
</feature>
<protein>
    <recommendedName>
        <fullName evidence="2">DUF6533 domain-containing protein</fullName>
    </recommendedName>
</protein>
<keyword evidence="4" id="KW-1185">Reference proteome</keyword>
<keyword evidence="1" id="KW-0812">Transmembrane</keyword>
<name>A0A166SJJ4_9AGAM</name>
<dbReference type="Pfam" id="PF20151">
    <property type="entry name" value="DUF6533"/>
    <property type="match status" value="1"/>
</dbReference>
<reference evidence="3 4" key="1">
    <citation type="journal article" date="2016" name="Mol. Biol. Evol.">
        <title>Comparative Genomics of Early-Diverging Mushroom-Forming Fungi Provides Insights into the Origins of Lignocellulose Decay Capabilities.</title>
        <authorList>
            <person name="Nagy L.G."/>
            <person name="Riley R."/>
            <person name="Tritt A."/>
            <person name="Adam C."/>
            <person name="Daum C."/>
            <person name="Floudas D."/>
            <person name="Sun H."/>
            <person name="Yadav J.S."/>
            <person name="Pangilinan J."/>
            <person name="Larsson K.H."/>
            <person name="Matsuura K."/>
            <person name="Barry K."/>
            <person name="Labutti K."/>
            <person name="Kuo R."/>
            <person name="Ohm R.A."/>
            <person name="Bhattacharya S.S."/>
            <person name="Shirouzu T."/>
            <person name="Yoshinaga Y."/>
            <person name="Martin F.M."/>
            <person name="Grigoriev I.V."/>
            <person name="Hibbett D.S."/>
        </authorList>
    </citation>
    <scope>NUCLEOTIDE SEQUENCE [LARGE SCALE GENOMIC DNA]</scope>
    <source>
        <strain evidence="3 4">CBS 109695</strain>
    </source>
</reference>
<evidence type="ECO:0000256" key="1">
    <source>
        <dbReference type="SAM" id="Phobius"/>
    </source>
</evidence>
<feature type="transmembrane region" description="Helical" evidence="1">
    <location>
        <begin position="26"/>
        <end position="45"/>
    </location>
</feature>
<dbReference type="EMBL" id="KV417498">
    <property type="protein sequence ID" value="KZP29520.1"/>
    <property type="molecule type" value="Genomic_DNA"/>
</dbReference>
<keyword evidence="1" id="KW-1133">Transmembrane helix</keyword>
<dbReference type="AlphaFoldDB" id="A0A166SJJ4"/>
<feature type="transmembrane region" description="Helical" evidence="1">
    <location>
        <begin position="127"/>
        <end position="150"/>
    </location>
</feature>
<evidence type="ECO:0000259" key="2">
    <source>
        <dbReference type="Pfam" id="PF20151"/>
    </source>
</evidence>
<dbReference type="Proteomes" id="UP000076532">
    <property type="component" value="Unassembled WGS sequence"/>
</dbReference>
<feature type="transmembrane region" description="Helical" evidence="1">
    <location>
        <begin position="66"/>
        <end position="89"/>
    </location>
</feature>
<feature type="domain" description="DUF6533" evidence="2">
    <location>
        <begin position="39"/>
        <end position="75"/>
    </location>
</feature>
<sequence>MNSSDSMLLNPHAHVAYLTPSVADTYMLAVNINICTMGVLAWDWVMSMPDEYRILSIGRRLSSAKIMYFCSRVFAVTAGLCSCIIYVLPVSDCHLLGQILAALVVLTLNINNLLFFSRVRAVYGNSLCVTFFFGFCFTAFFVTCTFVPPTLNATHIGPTGYCILGEVKPWLASLAMFFNAVNDTLVFLAISYRIASASIAGGGRCSALRCFFRGDGAPRVIKELLQNGQLCYLATIVVGIAHIILGFTTGYGTLFSIPVVAIQHIMTCRVHRAVILGLITNKQSPNSPLMLTTFIAGVDTSTMDGRLDTRKRLELREGRPQSASDAV</sequence>
<keyword evidence="1" id="KW-0472">Membrane</keyword>
<evidence type="ECO:0000313" key="4">
    <source>
        <dbReference type="Proteomes" id="UP000076532"/>
    </source>
</evidence>
<accession>A0A166SJJ4</accession>
<feature type="transmembrane region" description="Helical" evidence="1">
    <location>
        <begin position="230"/>
        <end position="254"/>
    </location>
</feature>